<keyword evidence="3 5" id="KW-0456">Lyase</keyword>
<comment type="similarity">
    <text evidence="4">Belongs to the group II decarboxylase family. Sphingosine-1-phosphate lyase subfamily.</text>
</comment>
<dbReference type="InterPro" id="IPR015422">
    <property type="entry name" value="PyrdxlP-dep_Trfase_small"/>
</dbReference>
<keyword evidence="2 5" id="KW-0663">Pyridoxal phosphate</keyword>
<evidence type="ECO:0000256" key="2">
    <source>
        <dbReference type="ARBA" id="ARBA00022898"/>
    </source>
</evidence>
<comment type="cofactor">
    <cofactor evidence="1 5">
        <name>pyridoxal 5'-phosphate</name>
        <dbReference type="ChEBI" id="CHEBI:597326"/>
    </cofactor>
</comment>
<keyword evidence="7" id="KW-1185">Reference proteome</keyword>
<organism evidence="6 7">
    <name type="scientific">Brucella pituitosa</name>
    <dbReference type="NCBI Taxonomy" id="571256"/>
    <lineage>
        <taxon>Bacteria</taxon>
        <taxon>Pseudomonadati</taxon>
        <taxon>Pseudomonadota</taxon>
        <taxon>Alphaproteobacteria</taxon>
        <taxon>Hyphomicrobiales</taxon>
        <taxon>Brucellaceae</taxon>
        <taxon>Brucella/Ochrobactrum group</taxon>
        <taxon>Brucella</taxon>
    </lineage>
</organism>
<evidence type="ECO:0000256" key="5">
    <source>
        <dbReference type="RuleBase" id="RU000382"/>
    </source>
</evidence>
<dbReference type="Gene3D" id="3.90.1150.10">
    <property type="entry name" value="Aspartate Aminotransferase, domain 1"/>
    <property type="match status" value="1"/>
</dbReference>
<dbReference type="SUPFAM" id="SSF53383">
    <property type="entry name" value="PLP-dependent transferases"/>
    <property type="match status" value="1"/>
</dbReference>
<dbReference type="GO" id="GO:0006508">
    <property type="term" value="P:proteolysis"/>
    <property type="evidence" value="ECO:0007669"/>
    <property type="project" value="UniProtKB-KW"/>
</dbReference>
<dbReference type="InterPro" id="IPR015421">
    <property type="entry name" value="PyrdxlP-dep_Trfase_major"/>
</dbReference>
<keyword evidence="6" id="KW-0032">Aminotransferase</keyword>
<accession>A0ABS3K2M0</accession>
<dbReference type="Proteomes" id="UP000718278">
    <property type="component" value="Unassembled WGS sequence"/>
</dbReference>
<dbReference type="InterPro" id="IPR050477">
    <property type="entry name" value="GrpII_AminoAcid_Decarb"/>
</dbReference>
<gene>
    <name evidence="6" type="ORF">IPV26_15975</name>
</gene>
<evidence type="ECO:0000256" key="4">
    <source>
        <dbReference type="ARBA" id="ARBA00038302"/>
    </source>
</evidence>
<dbReference type="RefSeq" id="WP_207489498.1">
    <property type="nucleotide sequence ID" value="NZ_JADIJS010000003.1"/>
</dbReference>
<dbReference type="EMBL" id="JADIJS010000003">
    <property type="protein sequence ID" value="MBO1041167.1"/>
    <property type="molecule type" value="Genomic_DNA"/>
</dbReference>
<dbReference type="GO" id="GO:0008483">
    <property type="term" value="F:transaminase activity"/>
    <property type="evidence" value="ECO:0007669"/>
    <property type="project" value="UniProtKB-KW"/>
</dbReference>
<evidence type="ECO:0000256" key="1">
    <source>
        <dbReference type="ARBA" id="ARBA00001933"/>
    </source>
</evidence>
<dbReference type="Gene3D" id="3.40.640.10">
    <property type="entry name" value="Type I PLP-dependent aspartate aminotransferase-like (Major domain)"/>
    <property type="match status" value="1"/>
</dbReference>
<proteinExistence type="inferred from homology"/>
<name>A0ABS3K2M0_9HYPH</name>
<dbReference type="PANTHER" id="PTHR42735">
    <property type="match status" value="1"/>
</dbReference>
<dbReference type="InterPro" id="IPR002129">
    <property type="entry name" value="PyrdxlP-dep_de-COase"/>
</dbReference>
<evidence type="ECO:0000313" key="7">
    <source>
        <dbReference type="Proteomes" id="UP000718278"/>
    </source>
</evidence>
<keyword evidence="6" id="KW-0645">Protease</keyword>
<dbReference type="PANTHER" id="PTHR42735:SF6">
    <property type="entry name" value="SPHINGOSINE-1-PHOSPHATE LYASE 1"/>
    <property type="match status" value="1"/>
</dbReference>
<dbReference type="InterPro" id="IPR015424">
    <property type="entry name" value="PyrdxlP-dep_Trfase"/>
</dbReference>
<evidence type="ECO:0000256" key="3">
    <source>
        <dbReference type="ARBA" id="ARBA00023239"/>
    </source>
</evidence>
<dbReference type="Gene3D" id="6.10.140.2150">
    <property type="match status" value="1"/>
</dbReference>
<sequence>MNILRNSQAFPEKGISEQRVKSEMEAACRNDIEWFSLKNLTASYYGGEDIARIAKDAFVQHIGDNVVHQNGLHPSVALYEREVLEMTLNLFSAPIEATGTITTGGSESIALALKAARDRARALKGITKPQIVIPKTAYAVFNKLCHLMNIDVVQIDSERNFAADPVAMAKAVNENTIMLVGSAPPFPHANVDPIREIAEIASERGIWMHVDACIGGFVLPFAKMLGEDVPDFDFSVPGVTSISSDYHKYGYAYRGCSALLLRDKSLQEWQTFSTDAWPAGNYASRNMAGSRNSGPIASAWAVMKYLGVNGYKDRVAGIIAGRRAFKQHLEQIDGVQILGTPQGPHFSFTIGDVDVLAVADGLMAKGWGINIETKPPAILLMLSAQHVVSAEPFAADLANVMETVSGRAEATNADPVAYGIY</sequence>
<keyword evidence="6" id="KW-0378">Hydrolase</keyword>
<comment type="caution">
    <text evidence="6">The sequence shown here is derived from an EMBL/GenBank/DDBJ whole genome shotgun (WGS) entry which is preliminary data.</text>
</comment>
<keyword evidence="6" id="KW-0808">Transferase</keyword>
<evidence type="ECO:0000313" key="6">
    <source>
        <dbReference type="EMBL" id="MBO1041167.1"/>
    </source>
</evidence>
<dbReference type="Pfam" id="PF00282">
    <property type="entry name" value="Pyridoxal_deC"/>
    <property type="match status" value="1"/>
</dbReference>
<protein>
    <submittedName>
        <fullName evidence="6">Aspartate aminotransferase family protein</fullName>
    </submittedName>
</protein>
<dbReference type="GO" id="GO:0008233">
    <property type="term" value="F:peptidase activity"/>
    <property type="evidence" value="ECO:0007669"/>
    <property type="project" value="UniProtKB-KW"/>
</dbReference>
<reference evidence="6 7" key="1">
    <citation type="submission" date="2020-10" db="EMBL/GenBank/DDBJ databases">
        <title>Genomic characterization of underground lake bacteria from Wind Cave National Park: Insight into the archetypical LuxI/LuxR and identification of LuxR solos.</title>
        <authorList>
            <person name="Wengert P.C."/>
            <person name="Savka M.A."/>
        </authorList>
    </citation>
    <scope>NUCLEOTIDE SEQUENCE [LARGE SCALE GENOMIC DNA]</scope>
    <source>
        <strain evidence="6 7">SD316</strain>
    </source>
</reference>